<dbReference type="Proteomes" id="UP000199041">
    <property type="component" value="Unassembled WGS sequence"/>
</dbReference>
<dbReference type="AlphaFoldDB" id="A0A1H3W5M4"/>
<dbReference type="Gene3D" id="3.90.550.10">
    <property type="entry name" value="Spore Coat Polysaccharide Biosynthesis Protein SpsA, Chain A"/>
    <property type="match status" value="1"/>
</dbReference>
<dbReference type="SUPFAM" id="SSF53448">
    <property type="entry name" value="Nucleotide-diphospho-sugar transferases"/>
    <property type="match status" value="1"/>
</dbReference>
<dbReference type="InterPro" id="IPR048354">
    <property type="entry name" value="TOD1_MUCI70_glycTrfase_dom"/>
</dbReference>
<proteinExistence type="predicted"/>
<dbReference type="OrthoDB" id="675029at2"/>
<name>A0A1H3W5M4_9BACT</name>
<feature type="domain" description="TOD1/MUCI70 glycosyltransferase-like" evidence="1">
    <location>
        <begin position="96"/>
        <end position="191"/>
    </location>
</feature>
<reference evidence="2 3" key="1">
    <citation type="submission" date="2016-10" db="EMBL/GenBank/DDBJ databases">
        <authorList>
            <person name="de Groot N.N."/>
        </authorList>
    </citation>
    <scope>NUCLEOTIDE SEQUENCE [LARGE SCALE GENOMIC DNA]</scope>
    <source>
        <strain evidence="2 3">Vu-144</strain>
    </source>
</reference>
<dbReference type="STRING" id="551991.SAMN05192529_102151"/>
<dbReference type="InterPro" id="IPR029044">
    <property type="entry name" value="Nucleotide-diphossugar_trans"/>
</dbReference>
<evidence type="ECO:0000259" key="1">
    <source>
        <dbReference type="Pfam" id="PF04765"/>
    </source>
</evidence>
<dbReference type="Pfam" id="PF04765">
    <property type="entry name" value="TOD1_MUCI70"/>
    <property type="match status" value="1"/>
</dbReference>
<evidence type="ECO:0000313" key="3">
    <source>
        <dbReference type="Proteomes" id="UP000199041"/>
    </source>
</evidence>
<evidence type="ECO:0000313" key="2">
    <source>
        <dbReference type="EMBL" id="SDZ82356.1"/>
    </source>
</evidence>
<protein>
    <recommendedName>
        <fullName evidence="1">TOD1/MUCI70 glycosyltransferase-like domain-containing protein</fullName>
    </recommendedName>
</protein>
<keyword evidence="3" id="KW-1185">Reference proteome</keyword>
<gene>
    <name evidence="2" type="ORF">SAMN05192529_102151</name>
</gene>
<dbReference type="RefSeq" id="WP_091393141.1">
    <property type="nucleotide sequence ID" value="NZ_FNQY01000002.1"/>
</dbReference>
<organism evidence="2 3">
    <name type="scientific">Arachidicoccus rhizosphaerae</name>
    <dbReference type="NCBI Taxonomy" id="551991"/>
    <lineage>
        <taxon>Bacteria</taxon>
        <taxon>Pseudomonadati</taxon>
        <taxon>Bacteroidota</taxon>
        <taxon>Chitinophagia</taxon>
        <taxon>Chitinophagales</taxon>
        <taxon>Chitinophagaceae</taxon>
        <taxon>Arachidicoccus</taxon>
    </lineage>
</organism>
<dbReference type="EMBL" id="FNQY01000002">
    <property type="protein sequence ID" value="SDZ82356.1"/>
    <property type="molecule type" value="Genomic_DNA"/>
</dbReference>
<sequence>MKTALYTVNVGGYDNPIPLNPAYVQGIDCFMFTDDVNMTCKGWQMVVIPQSLDETGNPIDPVLIQRKLKIIIPDALKDYDTVIYIDANVDIIRPASTYLRCHKGGISLKKHPKRNCVYQEGFACIEKKKADPELLKGQMKVALDMGIQPGAGMYETNVIIRSNTGEVNRICSIWWALITKGSHRDQMSIVQAREISGIRIDAIPYSYYQQNFRTHPHINREPVIIHYIQPYSINKQFGQAINQAIERLNADSNDWIVLMDYDAMFLTPDYGRHISELIIRNRDKYDLIGCMTNRIRAEHQKVKGMFEEYDIRKHASLAKDLEDKYWAQVEPTTGVAGFCMMFPKKVWDKAKFKDSIKFDTEFNNDVRKNGGKIGLAKGLYMFHCYRILSDDPINETSHLK</sequence>
<accession>A0A1H3W5M4</accession>